<dbReference type="InterPro" id="IPR035940">
    <property type="entry name" value="CAP_sf"/>
</dbReference>
<evidence type="ECO:0000259" key="2">
    <source>
        <dbReference type="Pfam" id="PF00188"/>
    </source>
</evidence>
<dbReference type="Proteomes" id="UP000295258">
    <property type="component" value="Unassembled WGS sequence"/>
</dbReference>
<feature type="region of interest" description="Disordered" evidence="1">
    <location>
        <begin position="1"/>
        <end position="20"/>
    </location>
</feature>
<dbReference type="EMBL" id="SMKO01000056">
    <property type="protein sequence ID" value="TDD03281.1"/>
    <property type="molecule type" value="Genomic_DNA"/>
</dbReference>
<name>A0A4R4VEK5_9ACTN</name>
<proteinExistence type="predicted"/>
<evidence type="ECO:0000313" key="3">
    <source>
        <dbReference type="EMBL" id="TDD03281.1"/>
    </source>
</evidence>
<dbReference type="RefSeq" id="WP_132597028.1">
    <property type="nucleotide sequence ID" value="NZ_SMKO01000056.1"/>
</dbReference>
<keyword evidence="4" id="KW-1185">Reference proteome</keyword>
<feature type="compositionally biased region" description="Basic and acidic residues" evidence="1">
    <location>
        <begin position="157"/>
        <end position="173"/>
    </location>
</feature>
<organism evidence="3 4">
    <name type="scientific">Nonomuraea deserti</name>
    <dbReference type="NCBI Taxonomy" id="1848322"/>
    <lineage>
        <taxon>Bacteria</taxon>
        <taxon>Bacillati</taxon>
        <taxon>Actinomycetota</taxon>
        <taxon>Actinomycetes</taxon>
        <taxon>Streptosporangiales</taxon>
        <taxon>Streptosporangiaceae</taxon>
        <taxon>Nonomuraea</taxon>
    </lineage>
</organism>
<feature type="domain" description="SCP" evidence="2">
    <location>
        <begin position="166"/>
        <end position="241"/>
    </location>
</feature>
<dbReference type="Gene3D" id="3.40.33.10">
    <property type="entry name" value="CAP"/>
    <property type="match status" value="1"/>
</dbReference>
<dbReference type="InterPro" id="IPR014044">
    <property type="entry name" value="CAP_dom"/>
</dbReference>
<dbReference type="AlphaFoldDB" id="A0A4R4VEK5"/>
<gene>
    <name evidence="3" type="ORF">E1292_21550</name>
</gene>
<evidence type="ECO:0000313" key="4">
    <source>
        <dbReference type="Proteomes" id="UP000295258"/>
    </source>
</evidence>
<feature type="region of interest" description="Disordered" evidence="1">
    <location>
        <begin position="151"/>
        <end position="181"/>
    </location>
</feature>
<reference evidence="3 4" key="1">
    <citation type="submission" date="2019-03" db="EMBL/GenBank/DDBJ databases">
        <title>Draft genome sequences of novel Actinobacteria.</title>
        <authorList>
            <person name="Sahin N."/>
            <person name="Ay H."/>
            <person name="Saygin H."/>
        </authorList>
    </citation>
    <scope>NUCLEOTIDE SEQUENCE [LARGE SCALE GENOMIC DNA]</scope>
    <source>
        <strain evidence="3 4">KC310</strain>
    </source>
</reference>
<comment type="caution">
    <text evidence="3">The sequence shown here is derived from an EMBL/GenBank/DDBJ whole genome shotgun (WGS) entry which is preliminary data.</text>
</comment>
<dbReference type="Pfam" id="PF00188">
    <property type="entry name" value="CAP"/>
    <property type="match status" value="1"/>
</dbReference>
<accession>A0A4R4VEK5</accession>
<sequence length="272" mass="29082">MNHLSPFPHDQQQIAPGGGKARPRWVAAVTAGTLLLGLPAALSQVEPAAAAAAPLKGAGTCANIDLVFRPESAFPGTTRGRYDFRMQRSAIEQAVLCLVNAERTAPGVNLQPLKRYVALGKRSSAPPGLSGAAAGHVADAVRLRWWGKVQPGKNCRPNRDNPKTSEDESKTCDPHINPQTGSTVLSRATAAGYGRRCGRFDVAENAYVGWGRSMVTPRAAVTWWMNSPPHRANLLNPIFKEMYTRTAWGSADPAAGSTTPALTYVQMLGRCT</sequence>
<dbReference type="CDD" id="cd05379">
    <property type="entry name" value="CAP_bacterial"/>
    <property type="match status" value="1"/>
</dbReference>
<protein>
    <submittedName>
        <fullName evidence="3">CAP domain-containing protein</fullName>
    </submittedName>
</protein>
<evidence type="ECO:0000256" key="1">
    <source>
        <dbReference type="SAM" id="MobiDB-lite"/>
    </source>
</evidence>